<dbReference type="EC" id="4.6.1.16" evidence="2"/>
<evidence type="ECO:0000313" key="5">
    <source>
        <dbReference type="EMBL" id="KAK5640766.1"/>
    </source>
</evidence>
<sequence>MELKTPRPKKTRHQPTSFRDLLNGPKYSGYFNDFAVIVSEGVKELHAKGCFGKGALSRSYPSFRSDLVRKRVFEHRKKVGASPTRPQKVIVTPDSDSETEYFTNLRPQYCIDRSSVTESLHLSLEEAYFLSCSLNCLNVYNNDELAPARDLWNLFHTSDKCFGQNYAVYHYFRSKNWVVKPGIKFGGDYLLYKDGPGFHHASYLVIVDILDATSLERKSESCRRSMDVTSISGLNRLCETVGKVNLDQILTVTVKFLYRNYSSANCFGHPSLPIFIPPTCQN</sequence>
<dbReference type="GO" id="GO:0005737">
    <property type="term" value="C:cytoplasm"/>
    <property type="evidence" value="ECO:0007669"/>
    <property type="project" value="TreeGrafter"/>
</dbReference>
<accession>A0AAN7V896</accession>
<dbReference type="NCBIfam" id="TIGR00324">
    <property type="entry name" value="endA"/>
    <property type="match status" value="1"/>
</dbReference>
<dbReference type="InterPro" id="IPR006676">
    <property type="entry name" value="tRNA_splic"/>
</dbReference>
<dbReference type="Proteomes" id="UP001329430">
    <property type="component" value="Chromosome 7"/>
</dbReference>
<organism evidence="5 6">
    <name type="scientific">Pyrocoelia pectoralis</name>
    <dbReference type="NCBI Taxonomy" id="417401"/>
    <lineage>
        <taxon>Eukaryota</taxon>
        <taxon>Metazoa</taxon>
        <taxon>Ecdysozoa</taxon>
        <taxon>Arthropoda</taxon>
        <taxon>Hexapoda</taxon>
        <taxon>Insecta</taxon>
        <taxon>Pterygota</taxon>
        <taxon>Neoptera</taxon>
        <taxon>Endopterygota</taxon>
        <taxon>Coleoptera</taxon>
        <taxon>Polyphaga</taxon>
        <taxon>Elateriformia</taxon>
        <taxon>Elateroidea</taxon>
        <taxon>Lampyridae</taxon>
        <taxon>Lampyrinae</taxon>
        <taxon>Pyrocoelia</taxon>
    </lineage>
</organism>
<evidence type="ECO:0000259" key="4">
    <source>
        <dbReference type="Pfam" id="PF01974"/>
    </source>
</evidence>
<comment type="catalytic activity">
    <reaction evidence="3">
        <text>pretRNA = a 3'-half-tRNA molecule with a 5'-OH end + a 5'-half-tRNA molecule with a 2',3'-cyclic phosphate end + an intron with a 2',3'-cyclic phosphate and a 5'-hydroxyl terminus.</text>
        <dbReference type="EC" id="4.6.1.16"/>
    </reaction>
</comment>
<evidence type="ECO:0000256" key="3">
    <source>
        <dbReference type="ARBA" id="ARBA00034031"/>
    </source>
</evidence>
<dbReference type="GO" id="GO:0003676">
    <property type="term" value="F:nucleic acid binding"/>
    <property type="evidence" value="ECO:0007669"/>
    <property type="project" value="InterPro"/>
</dbReference>
<dbReference type="PANTHER" id="PTHR21227:SF0">
    <property type="entry name" value="TRNA-SPLICING ENDONUCLEASE SUBUNIT SEN2"/>
    <property type="match status" value="1"/>
</dbReference>
<name>A0AAN7V896_9COLE</name>
<protein>
    <recommendedName>
        <fullName evidence="2">tRNA-intron lyase</fullName>
        <ecNumber evidence="2">4.6.1.16</ecNumber>
    </recommendedName>
</protein>
<dbReference type="InterPro" id="IPR011856">
    <property type="entry name" value="tRNA_endonuc-like_dom_sf"/>
</dbReference>
<dbReference type="Gene3D" id="3.40.1350.10">
    <property type="match status" value="1"/>
</dbReference>
<dbReference type="CDD" id="cd22363">
    <property type="entry name" value="tRNA-intron_lyase_C"/>
    <property type="match status" value="1"/>
</dbReference>
<dbReference type="InterPro" id="IPR036167">
    <property type="entry name" value="tRNA_intron_Endo_cat-like_sf"/>
</dbReference>
<dbReference type="InterPro" id="IPR006677">
    <property type="entry name" value="tRNA_intron_Endonuc_cat-like"/>
</dbReference>
<dbReference type="EMBL" id="JAVRBK010000007">
    <property type="protein sequence ID" value="KAK5640766.1"/>
    <property type="molecule type" value="Genomic_DNA"/>
</dbReference>
<dbReference type="AlphaFoldDB" id="A0AAN7V896"/>
<dbReference type="GO" id="GO:0000379">
    <property type="term" value="P:tRNA-type intron splice site recognition and cleavage"/>
    <property type="evidence" value="ECO:0007669"/>
    <property type="project" value="TreeGrafter"/>
</dbReference>
<comment type="similarity">
    <text evidence="1">Belongs to the tRNA-intron endonuclease family.</text>
</comment>
<proteinExistence type="inferred from homology"/>
<comment type="caution">
    <text evidence="5">The sequence shown here is derived from an EMBL/GenBank/DDBJ whole genome shotgun (WGS) entry which is preliminary data.</text>
</comment>
<keyword evidence="6" id="KW-1185">Reference proteome</keyword>
<dbReference type="SUPFAM" id="SSF53032">
    <property type="entry name" value="tRNA-intron endonuclease catalytic domain-like"/>
    <property type="match status" value="1"/>
</dbReference>
<evidence type="ECO:0000256" key="1">
    <source>
        <dbReference type="ARBA" id="ARBA00008078"/>
    </source>
</evidence>
<evidence type="ECO:0000313" key="6">
    <source>
        <dbReference type="Proteomes" id="UP001329430"/>
    </source>
</evidence>
<evidence type="ECO:0000256" key="2">
    <source>
        <dbReference type="ARBA" id="ARBA00012573"/>
    </source>
</evidence>
<dbReference type="PANTHER" id="PTHR21227">
    <property type="entry name" value="TRNA-SPLICING ENDONUCLEASE SUBUNIT SEN2"/>
    <property type="match status" value="1"/>
</dbReference>
<gene>
    <name evidence="5" type="ORF">RI129_009313</name>
</gene>
<reference evidence="5 6" key="1">
    <citation type="journal article" date="2024" name="Insects">
        <title>An Improved Chromosome-Level Genome Assembly of the Firefly Pyrocoelia pectoralis.</title>
        <authorList>
            <person name="Fu X."/>
            <person name="Meyer-Rochow V.B."/>
            <person name="Ballantyne L."/>
            <person name="Zhu X."/>
        </authorList>
    </citation>
    <scope>NUCLEOTIDE SEQUENCE [LARGE SCALE GENOMIC DNA]</scope>
    <source>
        <strain evidence="5">XCY_ONT2</strain>
    </source>
</reference>
<dbReference type="GO" id="GO:0000214">
    <property type="term" value="C:tRNA-intron endonuclease complex"/>
    <property type="evidence" value="ECO:0007669"/>
    <property type="project" value="TreeGrafter"/>
</dbReference>
<dbReference type="GO" id="GO:0000213">
    <property type="term" value="F:tRNA-intron lyase activity"/>
    <property type="evidence" value="ECO:0007669"/>
    <property type="project" value="UniProtKB-EC"/>
</dbReference>
<dbReference type="Pfam" id="PF01974">
    <property type="entry name" value="tRNA_int_endo"/>
    <property type="match status" value="1"/>
</dbReference>
<feature type="domain" description="tRNA intron endonuclease catalytic" evidence="4">
    <location>
        <begin position="164"/>
        <end position="223"/>
    </location>
</feature>